<evidence type="ECO:0000256" key="6">
    <source>
        <dbReference type="ARBA" id="ARBA00022723"/>
    </source>
</evidence>
<dbReference type="GO" id="GO:0042026">
    <property type="term" value="P:protein refolding"/>
    <property type="evidence" value="ECO:0007669"/>
    <property type="project" value="TreeGrafter"/>
</dbReference>
<keyword evidence="6" id="KW-0479">Metal-binding</keyword>
<reference evidence="15" key="2">
    <citation type="submission" date="2025-08" db="UniProtKB">
        <authorList>
            <consortium name="Ensembl"/>
        </authorList>
    </citation>
    <scope>IDENTIFICATION</scope>
</reference>
<evidence type="ECO:0000313" key="15">
    <source>
        <dbReference type="Ensembl" id="ENSRBIP00000009633.1"/>
    </source>
</evidence>
<evidence type="ECO:0000259" key="14">
    <source>
        <dbReference type="PROSITE" id="PS01031"/>
    </source>
</evidence>
<proteinExistence type="inferred from homology"/>
<protein>
    <recommendedName>
        <fullName evidence="3">Alpha-crystallin B chain</fullName>
    </recommendedName>
    <alternativeName>
        <fullName evidence="9">Alpha(B)-crystallin</fullName>
    </alternativeName>
</protein>
<dbReference type="Proteomes" id="UP000233180">
    <property type="component" value="Unassembled WGS sequence"/>
</dbReference>
<dbReference type="GO" id="GO:0005634">
    <property type="term" value="C:nucleus"/>
    <property type="evidence" value="ECO:0007669"/>
    <property type="project" value="UniProtKB-SubCell"/>
</dbReference>
<dbReference type="InterPro" id="IPR008978">
    <property type="entry name" value="HSP20-like_chaperone"/>
</dbReference>
<evidence type="ECO:0000256" key="12">
    <source>
        <dbReference type="RuleBase" id="RU003616"/>
    </source>
</evidence>
<evidence type="ECO:0000256" key="7">
    <source>
        <dbReference type="ARBA" id="ARBA00022833"/>
    </source>
</evidence>
<dbReference type="GO" id="GO:0009408">
    <property type="term" value="P:response to heat"/>
    <property type="evidence" value="ECO:0007669"/>
    <property type="project" value="TreeGrafter"/>
</dbReference>
<dbReference type="PROSITE" id="PS01031">
    <property type="entry name" value="SHSP"/>
    <property type="match status" value="1"/>
</dbReference>
<keyword evidence="13" id="KW-0812">Transmembrane</keyword>
<dbReference type="GeneTree" id="ENSGT00940000157434"/>
<organism evidence="15 16">
    <name type="scientific">Rhinopithecus bieti</name>
    <name type="common">Black snub-nosed monkey</name>
    <name type="synonym">Pygathrix bieti</name>
    <dbReference type="NCBI Taxonomy" id="61621"/>
    <lineage>
        <taxon>Eukaryota</taxon>
        <taxon>Metazoa</taxon>
        <taxon>Chordata</taxon>
        <taxon>Craniata</taxon>
        <taxon>Vertebrata</taxon>
        <taxon>Euteleostomi</taxon>
        <taxon>Mammalia</taxon>
        <taxon>Eutheria</taxon>
        <taxon>Euarchontoglires</taxon>
        <taxon>Primates</taxon>
        <taxon>Haplorrhini</taxon>
        <taxon>Catarrhini</taxon>
        <taxon>Cercopithecidae</taxon>
        <taxon>Colobinae</taxon>
        <taxon>Rhinopithecus</taxon>
    </lineage>
</organism>
<evidence type="ECO:0000256" key="8">
    <source>
        <dbReference type="ARBA" id="ARBA00022990"/>
    </source>
</evidence>
<evidence type="ECO:0000256" key="9">
    <source>
        <dbReference type="ARBA" id="ARBA00030175"/>
    </source>
</evidence>
<dbReference type="GO" id="GO:0043066">
    <property type="term" value="P:negative regulation of apoptotic process"/>
    <property type="evidence" value="ECO:0007669"/>
    <property type="project" value="TreeGrafter"/>
</dbReference>
<evidence type="ECO:0000256" key="3">
    <source>
        <dbReference type="ARBA" id="ARBA00018516"/>
    </source>
</evidence>
<dbReference type="InterPro" id="IPR001436">
    <property type="entry name" value="Alpha-crystallin/sHSP_animal"/>
</dbReference>
<keyword evidence="7" id="KW-0862">Zinc</keyword>
<evidence type="ECO:0000256" key="4">
    <source>
        <dbReference type="ARBA" id="ARBA00022490"/>
    </source>
</evidence>
<dbReference type="GO" id="GO:0005212">
    <property type="term" value="F:structural constituent of eye lens"/>
    <property type="evidence" value="ECO:0007669"/>
    <property type="project" value="UniProtKB-KW"/>
</dbReference>
<dbReference type="Ensembl" id="ENSRBIT00000033251.1">
    <property type="protein sequence ID" value="ENSRBIP00000009633.1"/>
    <property type="gene ID" value="ENSRBIG00000028679.1"/>
</dbReference>
<evidence type="ECO:0000256" key="2">
    <source>
        <dbReference type="ARBA" id="ARBA00004496"/>
    </source>
</evidence>
<evidence type="ECO:0000256" key="11">
    <source>
        <dbReference type="PROSITE-ProRule" id="PRU00285"/>
    </source>
</evidence>
<evidence type="ECO:0000256" key="10">
    <source>
        <dbReference type="ARBA" id="ARBA00045678"/>
    </source>
</evidence>
<dbReference type="InterPro" id="IPR003090">
    <property type="entry name" value="Alpha-crystallin_N"/>
</dbReference>
<dbReference type="SUPFAM" id="SSF49764">
    <property type="entry name" value="HSP20-like chaperones"/>
    <property type="match status" value="1"/>
</dbReference>
<evidence type="ECO:0000313" key="16">
    <source>
        <dbReference type="Proteomes" id="UP000233180"/>
    </source>
</evidence>
<accession>A0A2K6KEC7</accession>
<dbReference type="PRINTS" id="PR00299">
    <property type="entry name" value="ACRYSTALLIN"/>
</dbReference>
<dbReference type="Pfam" id="PF00011">
    <property type="entry name" value="HSP20"/>
    <property type="match status" value="1"/>
</dbReference>
<evidence type="ECO:0000256" key="5">
    <source>
        <dbReference type="ARBA" id="ARBA00022613"/>
    </source>
</evidence>
<comment type="similarity">
    <text evidence="11 12">Belongs to the small heat shock protein (HSP20) family.</text>
</comment>
<reference evidence="15" key="3">
    <citation type="submission" date="2025-09" db="UniProtKB">
        <authorList>
            <consortium name="Ensembl"/>
        </authorList>
    </citation>
    <scope>IDENTIFICATION</scope>
</reference>
<keyword evidence="16" id="KW-1185">Reference proteome</keyword>
<evidence type="ECO:0000256" key="1">
    <source>
        <dbReference type="ARBA" id="ARBA00004123"/>
    </source>
</evidence>
<keyword evidence="8" id="KW-0007">Acetylation</keyword>
<name>A0A2K6KEC7_RHIBE</name>
<dbReference type="InterPro" id="IPR002068">
    <property type="entry name" value="A-crystallin/Hsp20_dom"/>
</dbReference>
<dbReference type="Pfam" id="PF00525">
    <property type="entry name" value="Crystallin"/>
    <property type="match status" value="1"/>
</dbReference>
<dbReference type="AlphaFoldDB" id="A0A2K6KEC7"/>
<reference evidence="15 16" key="1">
    <citation type="submission" date="2016-06" db="EMBL/GenBank/DDBJ databases">
        <title>Genome of Rhinopithecus bieti.</title>
        <authorList>
            <person name="Wu"/>
            <person name="C.-I. and Zhang"/>
            <person name="Y."/>
        </authorList>
    </citation>
    <scope>NUCLEOTIDE SEQUENCE</scope>
</reference>
<feature type="domain" description="SHSP" evidence="14">
    <location>
        <begin position="56"/>
        <end position="156"/>
    </location>
</feature>
<dbReference type="Gene3D" id="2.60.40.790">
    <property type="match status" value="1"/>
</dbReference>
<evidence type="ECO:0000256" key="13">
    <source>
        <dbReference type="SAM" id="Phobius"/>
    </source>
</evidence>
<sequence length="156" mass="17967">MDIAIHHPWIRRPFFPFHSPSRLFDQFFGEHLLESDLFPTSTSLSPFYLRPPSFLRAPSWFDTGLSEMRLEKDRFSVNLDVKHFSPEELKVKVLGDVIEVHGKHEERQVCSLVSCFCFLLIHSVYTVIVVVLSALEAGYIPVPSYNSLDQGLQMNV</sequence>
<dbReference type="GO" id="GO:0005737">
    <property type="term" value="C:cytoplasm"/>
    <property type="evidence" value="ECO:0007669"/>
    <property type="project" value="UniProtKB-SubCell"/>
</dbReference>
<dbReference type="PANTHER" id="PTHR45640">
    <property type="entry name" value="HEAT SHOCK PROTEIN HSP-12.2-RELATED"/>
    <property type="match status" value="1"/>
</dbReference>
<keyword evidence="13" id="KW-0472">Membrane</keyword>
<gene>
    <name evidence="15" type="primary">CRYAB</name>
</gene>
<keyword evidence="4" id="KW-0963">Cytoplasm</keyword>
<dbReference type="PANTHER" id="PTHR45640:SF5">
    <property type="entry name" value="ALPHA-CRYSTALLIN B CHAIN"/>
    <property type="match status" value="1"/>
</dbReference>
<comment type="function">
    <text evidence="10">May contribute to the transparency and refractive index of the lens. Has chaperone-like activity, preventing aggregation of various proteins under a wide range of stress conditions. In lens epithelial cells, stabilizes the ATP6V1A protein, preventing its degradation by the proteasome.</text>
</comment>
<comment type="subcellular location">
    <subcellularLocation>
        <location evidence="2">Cytoplasm</location>
    </subcellularLocation>
    <subcellularLocation>
        <location evidence="1">Nucleus</location>
    </subcellularLocation>
</comment>
<feature type="transmembrane region" description="Helical" evidence="13">
    <location>
        <begin position="109"/>
        <end position="135"/>
    </location>
</feature>
<keyword evidence="13" id="KW-1133">Transmembrane helix</keyword>
<keyword evidence="5" id="KW-0273">Eye lens protein</keyword>
<dbReference type="GO" id="GO:0046872">
    <property type="term" value="F:metal ion binding"/>
    <property type="evidence" value="ECO:0007669"/>
    <property type="project" value="UniProtKB-KW"/>
</dbReference>
<dbReference type="GO" id="GO:0051082">
    <property type="term" value="F:unfolded protein binding"/>
    <property type="evidence" value="ECO:0007669"/>
    <property type="project" value="TreeGrafter"/>
</dbReference>